<organism evidence="5 6">
    <name type="scientific">Cuscuta epithymum</name>
    <dbReference type="NCBI Taxonomy" id="186058"/>
    <lineage>
        <taxon>Eukaryota</taxon>
        <taxon>Viridiplantae</taxon>
        <taxon>Streptophyta</taxon>
        <taxon>Embryophyta</taxon>
        <taxon>Tracheophyta</taxon>
        <taxon>Spermatophyta</taxon>
        <taxon>Magnoliopsida</taxon>
        <taxon>eudicotyledons</taxon>
        <taxon>Gunneridae</taxon>
        <taxon>Pentapetalae</taxon>
        <taxon>asterids</taxon>
        <taxon>lamiids</taxon>
        <taxon>Solanales</taxon>
        <taxon>Convolvulaceae</taxon>
        <taxon>Cuscuteae</taxon>
        <taxon>Cuscuta</taxon>
        <taxon>Cuscuta subgen. Cuscuta</taxon>
    </lineage>
</organism>
<proteinExistence type="inferred from homology"/>
<dbReference type="Gene3D" id="3.40.50.720">
    <property type="entry name" value="NAD(P)-binding Rossmann-like Domain"/>
    <property type="match status" value="1"/>
</dbReference>
<reference evidence="5" key="1">
    <citation type="submission" date="2022-07" db="EMBL/GenBank/DDBJ databases">
        <authorList>
            <person name="Macas J."/>
            <person name="Novak P."/>
            <person name="Neumann P."/>
        </authorList>
    </citation>
    <scope>NUCLEOTIDE SEQUENCE</scope>
</reference>
<dbReference type="InterPro" id="IPR036291">
    <property type="entry name" value="NAD(P)-bd_dom_sf"/>
</dbReference>
<dbReference type="PRINTS" id="PR00081">
    <property type="entry name" value="GDHRDH"/>
</dbReference>
<evidence type="ECO:0000313" key="6">
    <source>
        <dbReference type="Proteomes" id="UP001152523"/>
    </source>
</evidence>
<evidence type="ECO:0000313" key="5">
    <source>
        <dbReference type="EMBL" id="CAH9128044.1"/>
    </source>
</evidence>
<dbReference type="InterPro" id="IPR002347">
    <property type="entry name" value="SDR_fam"/>
</dbReference>
<name>A0AAV0EXV5_9ASTE</name>
<dbReference type="AlphaFoldDB" id="A0AAV0EXV5"/>
<evidence type="ECO:0000256" key="2">
    <source>
        <dbReference type="ARBA" id="ARBA00022857"/>
    </source>
</evidence>
<dbReference type="InterPro" id="IPR020904">
    <property type="entry name" value="Sc_DH/Rdtase_CS"/>
</dbReference>
<keyword evidence="3" id="KW-0560">Oxidoreductase</keyword>
<dbReference type="PRINTS" id="PR00080">
    <property type="entry name" value="SDRFAMILY"/>
</dbReference>
<accession>A0AAV0EXV5</accession>
<dbReference type="EMBL" id="CAMAPF010000948">
    <property type="protein sequence ID" value="CAH9128044.1"/>
    <property type="molecule type" value="Genomic_DNA"/>
</dbReference>
<dbReference type="PROSITE" id="PS00061">
    <property type="entry name" value="ADH_SHORT"/>
    <property type="match status" value="1"/>
</dbReference>
<dbReference type="SUPFAM" id="SSF51735">
    <property type="entry name" value="NAD(P)-binding Rossmann-fold domains"/>
    <property type="match status" value="1"/>
</dbReference>
<protein>
    <recommendedName>
        <fullName evidence="7">(+)-neomenthol dehydrogenase</fullName>
    </recommendedName>
</protein>
<dbReference type="Pfam" id="PF13561">
    <property type="entry name" value="adh_short_C2"/>
    <property type="match status" value="1"/>
</dbReference>
<evidence type="ECO:0000256" key="1">
    <source>
        <dbReference type="ARBA" id="ARBA00006484"/>
    </source>
</evidence>
<dbReference type="Pfam" id="PF00106">
    <property type="entry name" value="adh_short"/>
    <property type="match status" value="1"/>
</dbReference>
<dbReference type="GO" id="GO:0016020">
    <property type="term" value="C:membrane"/>
    <property type="evidence" value="ECO:0007669"/>
    <property type="project" value="TreeGrafter"/>
</dbReference>
<dbReference type="PANTHER" id="PTHR43490:SF98">
    <property type="entry name" value="OS02G0640600 PROTEIN"/>
    <property type="match status" value="1"/>
</dbReference>
<dbReference type="Proteomes" id="UP001152523">
    <property type="component" value="Unassembled WGS sequence"/>
</dbReference>
<evidence type="ECO:0000256" key="4">
    <source>
        <dbReference type="RuleBase" id="RU000363"/>
    </source>
</evidence>
<evidence type="ECO:0000256" key="3">
    <source>
        <dbReference type="ARBA" id="ARBA00023002"/>
    </source>
</evidence>
<evidence type="ECO:0008006" key="7">
    <source>
        <dbReference type="Google" id="ProtNLM"/>
    </source>
</evidence>
<sequence>MEEAAAISSSHSLKSWYVRGCRYAVVTGGNKGIGLEICRQLASNGVMVVLTARSEKRGIEAVEKLRSCYGLHDSVVFHQLDVVHPSSISSLLQFIKINFGKLDILVNNAGVLGVVADENALKASAGGKINWKGVLTQNYELTEECLEINYNGTKKMVEAFLPLLQLSKSPRIVNLTSGWAKLENIGNERAKRVLSNVEGEVAEVDEVVSEYLEDLRKVGAAAMQEKGWPSIMSAYAVSKAAMNAYSRIIAHKFPSCQVNCVCPGYVKTDITYHTGDFTAEEGASAVVRVALQPEDGPSGVFFDRQEIISF</sequence>
<dbReference type="GO" id="GO:0016491">
    <property type="term" value="F:oxidoreductase activity"/>
    <property type="evidence" value="ECO:0007669"/>
    <property type="project" value="UniProtKB-KW"/>
</dbReference>
<comment type="caution">
    <text evidence="5">The sequence shown here is derived from an EMBL/GenBank/DDBJ whole genome shotgun (WGS) entry which is preliminary data.</text>
</comment>
<gene>
    <name evidence="5" type="ORF">CEPIT_LOCUS28787</name>
</gene>
<keyword evidence="6" id="KW-1185">Reference proteome</keyword>
<comment type="similarity">
    <text evidence="1 4">Belongs to the short-chain dehydrogenases/reductases (SDR) family.</text>
</comment>
<keyword evidence="2" id="KW-0521">NADP</keyword>
<dbReference type="PANTHER" id="PTHR43490">
    <property type="entry name" value="(+)-NEOMENTHOL DEHYDROGENASE"/>
    <property type="match status" value="1"/>
</dbReference>